<dbReference type="InterPro" id="IPR036936">
    <property type="entry name" value="CRIB_dom_sf"/>
</dbReference>
<feature type="domain" description="Protein kinase" evidence="17">
    <location>
        <begin position="675"/>
        <end position="926"/>
    </location>
</feature>
<evidence type="ECO:0000256" key="14">
    <source>
        <dbReference type="ARBA" id="ARBA00048679"/>
    </source>
</evidence>
<dbReference type="PANTHER" id="PTHR45832">
    <property type="entry name" value="SERINE/THREONINE-PROTEIN KINASE SAMKA-RELATED-RELATED"/>
    <property type="match status" value="1"/>
</dbReference>
<dbReference type="GO" id="GO:0004674">
    <property type="term" value="F:protein serine/threonine kinase activity"/>
    <property type="evidence" value="ECO:0007669"/>
    <property type="project" value="UniProtKB-KW"/>
</dbReference>
<dbReference type="InterPro" id="IPR033923">
    <property type="entry name" value="PAK_BD"/>
</dbReference>
<dbReference type="OrthoDB" id="248923at2759"/>
<feature type="compositionally biased region" description="Pro residues" evidence="16">
    <location>
        <begin position="262"/>
        <end position="280"/>
    </location>
</feature>
<dbReference type="PROSITE" id="PS00107">
    <property type="entry name" value="PROTEIN_KINASE_ATP"/>
    <property type="match status" value="1"/>
</dbReference>
<dbReference type="PROSITE" id="PS50011">
    <property type="entry name" value="PROTEIN_KINASE_DOM"/>
    <property type="match status" value="1"/>
</dbReference>
<protein>
    <recommendedName>
        <fullName evidence="4">non-specific serine/threonine protein kinase</fullName>
        <ecNumber evidence="4">2.7.11.1</ecNumber>
    </recommendedName>
</protein>
<dbReference type="InterPro" id="IPR000719">
    <property type="entry name" value="Prot_kinase_dom"/>
</dbReference>
<evidence type="ECO:0000256" key="11">
    <source>
        <dbReference type="ARBA" id="ARBA00022840"/>
    </source>
</evidence>
<dbReference type="GO" id="GO:0030447">
    <property type="term" value="P:filamentous growth"/>
    <property type="evidence" value="ECO:0007669"/>
    <property type="project" value="UniProtKB-ARBA"/>
</dbReference>
<feature type="region of interest" description="Disordered" evidence="16">
    <location>
        <begin position="1"/>
        <end position="56"/>
    </location>
</feature>
<keyword evidence="12" id="KW-0966">Cell projection</keyword>
<feature type="compositionally biased region" description="Polar residues" evidence="16">
    <location>
        <begin position="201"/>
        <end position="217"/>
    </location>
</feature>
<sequence length="948" mass="102733">MSSIGSLPQHHSSSSISYDNNDNNNNNNNNTNSRNNNHSVMSSSAASSAASTAATAMQPQNLDHLDRSSTPSPPPPSLPSLRLSFSPLFEMASSNSGTSQINTATAHVPTYKHSSLIHHSPGHVNRYGEGGSSSRDTSNSMNKSYNSYNSRHSNHGYSNGNVGYKHASLLSGTLAKSASHSQLHHSTSLQSFNSAHDFRHQGQTSLGSNKSHPSGHTSLVPPPRPSQRPRPPLSAAPEGLVPQRQAPPPPRPSASLDRDAVPLPPRAPPPKKGPPPPPQRPTRQNGAPYAQAHHSSNNNTSNSNSNSHNNSISSNNNSTGVNNSNSANNGHSSGTYASVTSSSSTPSPHLRLNTPRDSIRSNHSDNNLHLASQSSSPKSTYSRSHQQYDSAEYSSSSSNRSTFKGVFSNIVNSMSDLLSSDKKIEISSPYNPVHLTHVGLNLDTGEFTGLPKEWQQLLQESGISRQDQAAHPQAVIDIMEYYTDSQKAQREDPSVYMKFEGASPVIPPKPVAPPKPSPRPPVSTEERPIRERPPPTPAPRPVFENPRAPPALPPVKKPPAPPRPVEAAPIDKPEAPEKIEAEPSPVTTPIVTPPLTPLTPTTPKIPPPKPSKVANHQGTTVLSPPSKPHHTAAPAATGQVNKLREKKVDRDAVSSQEVIRRLQAICTDADPTKMYRNLVKIGQGASGGVYTAYQVGTNLSVAIKQMNLEQQPKKDLIINEILVMKESSHKNIVNYIDSFLHRGDLWVVMEYMEGGSLTEVVTTNEMADPQIGAVCREVLMGLEHLHSKGVIHRDIKSDNVLLSLNGDIKLTDFGFCAHLKESQGKRTTMVGTPYWMAPEVVTKKEYGPKVDIWSLGIMAIEMLEGEPPYLNENPLRALYLIATNGTPALQNPEKVSVDFTDFLSKCLDVDVSRRPTASELLRHPFITKAHSVRTLAPLIKAAKDSQRH</sequence>
<evidence type="ECO:0000256" key="2">
    <source>
        <dbReference type="ARBA" id="ARBA00004496"/>
    </source>
</evidence>
<evidence type="ECO:0000256" key="1">
    <source>
        <dbReference type="ARBA" id="ARBA00004316"/>
    </source>
</evidence>
<feature type="compositionally biased region" description="Polar residues" evidence="16">
    <location>
        <begin position="614"/>
        <end position="623"/>
    </location>
</feature>
<evidence type="ECO:0000256" key="3">
    <source>
        <dbReference type="ARBA" id="ARBA00008874"/>
    </source>
</evidence>
<evidence type="ECO:0000256" key="6">
    <source>
        <dbReference type="ARBA" id="ARBA00022490"/>
    </source>
</evidence>
<evidence type="ECO:0000313" key="19">
    <source>
        <dbReference type="EMBL" id="GJJ78720.1"/>
    </source>
</evidence>
<evidence type="ECO:0000256" key="13">
    <source>
        <dbReference type="ARBA" id="ARBA00047899"/>
    </source>
</evidence>
<evidence type="ECO:0000256" key="12">
    <source>
        <dbReference type="ARBA" id="ARBA00023273"/>
    </source>
</evidence>
<keyword evidence="5" id="KW-0217">Developmental protein</keyword>
<evidence type="ECO:0000256" key="16">
    <source>
        <dbReference type="SAM" id="MobiDB-lite"/>
    </source>
</evidence>
<dbReference type="FunFam" id="1.10.510.10:FF:000011">
    <property type="entry name" value="Non-specific serine/threonine protein kinase"/>
    <property type="match status" value="1"/>
</dbReference>
<evidence type="ECO:0000256" key="10">
    <source>
        <dbReference type="ARBA" id="ARBA00022777"/>
    </source>
</evidence>
<keyword evidence="7" id="KW-0723">Serine/threonine-protein kinase</keyword>
<feature type="binding site" evidence="15">
    <location>
        <position position="704"/>
    </location>
    <ligand>
        <name>ATP</name>
        <dbReference type="ChEBI" id="CHEBI:30616"/>
    </ligand>
</feature>
<dbReference type="Proteomes" id="UP000827284">
    <property type="component" value="Unassembled WGS sequence"/>
</dbReference>
<feature type="compositionally biased region" description="Polar residues" evidence="16">
    <location>
        <begin position="364"/>
        <end position="389"/>
    </location>
</feature>
<dbReference type="Gene3D" id="3.90.810.10">
    <property type="entry name" value="CRIB domain"/>
    <property type="match status" value="1"/>
</dbReference>
<dbReference type="FunFam" id="3.90.810.10:FF:000005">
    <property type="entry name" value="Non-specific serine/threonine protein kinase"/>
    <property type="match status" value="1"/>
</dbReference>
<dbReference type="GO" id="GO:0005886">
    <property type="term" value="C:plasma membrane"/>
    <property type="evidence" value="ECO:0007669"/>
    <property type="project" value="UniProtKB-ARBA"/>
</dbReference>
<evidence type="ECO:0000256" key="8">
    <source>
        <dbReference type="ARBA" id="ARBA00022679"/>
    </source>
</evidence>
<dbReference type="PANTHER" id="PTHR45832:SF22">
    <property type="entry name" value="SERINE_THREONINE-PROTEIN KINASE SAMKA-RELATED"/>
    <property type="match status" value="1"/>
</dbReference>
<feature type="region of interest" description="Disordered" evidence="16">
    <location>
        <begin position="199"/>
        <end position="400"/>
    </location>
</feature>
<evidence type="ECO:0000256" key="5">
    <source>
        <dbReference type="ARBA" id="ARBA00022473"/>
    </source>
</evidence>
<dbReference type="GO" id="GO:0009791">
    <property type="term" value="P:post-embryonic development"/>
    <property type="evidence" value="ECO:0007669"/>
    <property type="project" value="UniProtKB-ARBA"/>
</dbReference>
<dbReference type="GO" id="GO:0042995">
    <property type="term" value="C:cell projection"/>
    <property type="evidence" value="ECO:0007669"/>
    <property type="project" value="UniProtKB-SubCell"/>
</dbReference>
<keyword evidence="8" id="KW-0808">Transferase</keyword>
<comment type="subcellular location">
    <subcellularLocation>
        <location evidence="1">Cell projection</location>
    </subcellularLocation>
    <subcellularLocation>
        <location evidence="2">Cytoplasm</location>
    </subcellularLocation>
</comment>
<feature type="compositionally biased region" description="Pro residues" evidence="16">
    <location>
        <begin position="505"/>
        <end position="521"/>
    </location>
</feature>
<dbReference type="InterPro" id="IPR000095">
    <property type="entry name" value="CRIB_dom"/>
</dbReference>
<feature type="compositionally biased region" description="Low complexity" evidence="16">
    <location>
        <begin position="390"/>
        <end position="400"/>
    </location>
</feature>
<dbReference type="Pfam" id="PF00069">
    <property type="entry name" value="Pkinase"/>
    <property type="match status" value="1"/>
</dbReference>
<feature type="compositionally biased region" description="Low complexity" evidence="16">
    <location>
        <begin position="12"/>
        <end position="56"/>
    </location>
</feature>
<comment type="catalytic activity">
    <reaction evidence="14">
        <text>L-seryl-[protein] + ATP = O-phospho-L-seryl-[protein] + ADP + H(+)</text>
        <dbReference type="Rhea" id="RHEA:17989"/>
        <dbReference type="Rhea" id="RHEA-COMP:9863"/>
        <dbReference type="Rhea" id="RHEA-COMP:11604"/>
        <dbReference type="ChEBI" id="CHEBI:15378"/>
        <dbReference type="ChEBI" id="CHEBI:29999"/>
        <dbReference type="ChEBI" id="CHEBI:30616"/>
        <dbReference type="ChEBI" id="CHEBI:83421"/>
        <dbReference type="ChEBI" id="CHEBI:456216"/>
        <dbReference type="EC" id="2.7.11.1"/>
    </reaction>
</comment>
<accession>A0A9P3HL15</accession>
<dbReference type="InterPro" id="IPR008271">
    <property type="entry name" value="Ser/Thr_kinase_AS"/>
</dbReference>
<dbReference type="Pfam" id="PF00786">
    <property type="entry name" value="PBD"/>
    <property type="match status" value="1"/>
</dbReference>
<keyword evidence="11 15" id="KW-0067">ATP-binding</keyword>
<evidence type="ECO:0000256" key="15">
    <source>
        <dbReference type="PROSITE-ProRule" id="PRU10141"/>
    </source>
</evidence>
<feature type="domain" description="CRIB" evidence="18">
    <location>
        <begin position="426"/>
        <end position="439"/>
    </location>
</feature>
<evidence type="ECO:0000256" key="7">
    <source>
        <dbReference type="ARBA" id="ARBA00022527"/>
    </source>
</evidence>
<dbReference type="InterPro" id="IPR017441">
    <property type="entry name" value="Protein_kinase_ATP_BS"/>
</dbReference>
<evidence type="ECO:0000313" key="20">
    <source>
        <dbReference type="Proteomes" id="UP000827284"/>
    </source>
</evidence>
<dbReference type="GO" id="GO:0005829">
    <property type="term" value="C:cytosol"/>
    <property type="evidence" value="ECO:0007669"/>
    <property type="project" value="UniProtKB-ARBA"/>
</dbReference>
<reference evidence="19" key="1">
    <citation type="submission" date="2021-11" db="EMBL/GenBank/DDBJ databases">
        <authorList>
            <person name="Herlambang A."/>
            <person name="Guo Y."/>
            <person name="Takashima Y."/>
            <person name="Nishizawa T."/>
        </authorList>
    </citation>
    <scope>NUCLEOTIDE SEQUENCE</scope>
    <source>
        <strain evidence="19">E1425</strain>
    </source>
</reference>
<evidence type="ECO:0000256" key="9">
    <source>
        <dbReference type="ARBA" id="ARBA00022741"/>
    </source>
</evidence>
<keyword evidence="6" id="KW-0963">Cytoplasm</keyword>
<dbReference type="PROSITE" id="PS50108">
    <property type="entry name" value="CRIB"/>
    <property type="match status" value="1"/>
</dbReference>
<keyword evidence="20" id="KW-1185">Reference proteome</keyword>
<feature type="compositionally biased region" description="Low complexity" evidence="16">
    <location>
        <begin position="294"/>
        <end position="347"/>
    </location>
</feature>
<dbReference type="SMART" id="SM00220">
    <property type="entry name" value="S_TKc"/>
    <property type="match status" value="1"/>
</dbReference>
<dbReference type="EC" id="2.7.11.1" evidence="4"/>
<dbReference type="GO" id="GO:0016477">
    <property type="term" value="P:cell migration"/>
    <property type="evidence" value="ECO:0007669"/>
    <property type="project" value="UniProtKB-ARBA"/>
</dbReference>
<dbReference type="CDD" id="cd01093">
    <property type="entry name" value="CRIB_PAK_like"/>
    <property type="match status" value="1"/>
</dbReference>
<dbReference type="FunFam" id="3.30.200.20:FF:000385">
    <property type="entry name" value="Non-specific serine/threonine protein kinase"/>
    <property type="match status" value="1"/>
</dbReference>
<comment type="similarity">
    <text evidence="3">Belongs to the protein kinase superfamily. STE Ser/Thr protein kinase family. STE20 subfamily.</text>
</comment>
<reference evidence="19" key="2">
    <citation type="journal article" date="2022" name="Microbiol. Resour. Announc.">
        <title>Whole-Genome Sequence of Entomortierella parvispora E1425, a Mucoromycotan Fungus Associated with Burkholderiaceae-Related Endosymbiotic Bacteria.</title>
        <authorList>
            <person name="Herlambang A."/>
            <person name="Guo Y."/>
            <person name="Takashima Y."/>
            <person name="Narisawa K."/>
            <person name="Ohta H."/>
            <person name="Nishizawa T."/>
        </authorList>
    </citation>
    <scope>NUCLEOTIDE SEQUENCE</scope>
    <source>
        <strain evidence="19">E1425</strain>
    </source>
</reference>
<feature type="compositionally biased region" description="Polar residues" evidence="16">
    <location>
        <begin position="1"/>
        <end position="11"/>
    </location>
</feature>
<dbReference type="CDD" id="cd06614">
    <property type="entry name" value="STKc_PAK"/>
    <property type="match status" value="1"/>
</dbReference>
<name>A0A9P3HL15_9FUNG</name>
<feature type="region of interest" description="Disordered" evidence="16">
    <location>
        <begin position="500"/>
        <end position="649"/>
    </location>
</feature>
<dbReference type="Gene3D" id="3.30.200.20">
    <property type="entry name" value="Phosphorylase Kinase, domain 1"/>
    <property type="match status" value="1"/>
</dbReference>
<organism evidence="19 20">
    <name type="scientific">Entomortierella parvispora</name>
    <dbReference type="NCBI Taxonomy" id="205924"/>
    <lineage>
        <taxon>Eukaryota</taxon>
        <taxon>Fungi</taxon>
        <taxon>Fungi incertae sedis</taxon>
        <taxon>Mucoromycota</taxon>
        <taxon>Mortierellomycotina</taxon>
        <taxon>Mortierellomycetes</taxon>
        <taxon>Mortierellales</taxon>
        <taxon>Mortierellaceae</taxon>
        <taxon>Entomortierella</taxon>
    </lineage>
</organism>
<keyword evidence="10 19" id="KW-0418">Kinase</keyword>
<feature type="compositionally biased region" description="Basic and acidic residues" evidence="16">
    <location>
        <begin position="569"/>
        <end position="581"/>
    </location>
</feature>
<proteinExistence type="inferred from homology"/>
<comment type="catalytic activity">
    <reaction evidence="13">
        <text>L-threonyl-[protein] + ATP = O-phospho-L-threonyl-[protein] + ADP + H(+)</text>
        <dbReference type="Rhea" id="RHEA:46608"/>
        <dbReference type="Rhea" id="RHEA-COMP:11060"/>
        <dbReference type="Rhea" id="RHEA-COMP:11605"/>
        <dbReference type="ChEBI" id="CHEBI:15378"/>
        <dbReference type="ChEBI" id="CHEBI:30013"/>
        <dbReference type="ChEBI" id="CHEBI:30616"/>
        <dbReference type="ChEBI" id="CHEBI:61977"/>
        <dbReference type="ChEBI" id="CHEBI:456216"/>
        <dbReference type="EC" id="2.7.11.1"/>
    </reaction>
</comment>
<dbReference type="AlphaFoldDB" id="A0A9P3HL15"/>
<dbReference type="Gene3D" id="1.10.510.10">
    <property type="entry name" value="Transferase(Phosphotransferase) domain 1"/>
    <property type="match status" value="1"/>
</dbReference>
<feature type="compositionally biased region" description="Low complexity" evidence="16">
    <location>
        <begin position="138"/>
        <end position="160"/>
    </location>
</feature>
<feature type="region of interest" description="Disordered" evidence="16">
    <location>
        <begin position="116"/>
        <end position="160"/>
    </location>
</feature>
<dbReference type="SUPFAM" id="SSF56112">
    <property type="entry name" value="Protein kinase-like (PK-like)"/>
    <property type="match status" value="1"/>
</dbReference>
<feature type="region of interest" description="Disordered" evidence="16">
    <location>
        <begin position="63"/>
        <end position="82"/>
    </location>
</feature>
<gene>
    <name evidence="19" type="ORF">EMPS_11079</name>
</gene>
<feature type="compositionally biased region" description="Pro residues" evidence="16">
    <location>
        <begin position="547"/>
        <end position="564"/>
    </location>
</feature>
<dbReference type="EMBL" id="BQFW01000015">
    <property type="protein sequence ID" value="GJJ78720.1"/>
    <property type="molecule type" value="Genomic_DNA"/>
</dbReference>
<feature type="compositionally biased region" description="Basic and acidic residues" evidence="16">
    <location>
        <begin position="524"/>
        <end position="533"/>
    </location>
</feature>
<dbReference type="PROSITE" id="PS00108">
    <property type="entry name" value="PROTEIN_KINASE_ST"/>
    <property type="match status" value="1"/>
</dbReference>
<dbReference type="GO" id="GO:0005524">
    <property type="term" value="F:ATP binding"/>
    <property type="evidence" value="ECO:0007669"/>
    <property type="project" value="UniProtKB-UniRule"/>
</dbReference>
<feature type="compositionally biased region" description="Pro residues" evidence="16">
    <location>
        <begin position="220"/>
        <end position="234"/>
    </location>
</feature>
<evidence type="ECO:0000256" key="4">
    <source>
        <dbReference type="ARBA" id="ARBA00012513"/>
    </source>
</evidence>
<comment type="caution">
    <text evidence="19">The sequence shown here is derived from an EMBL/GenBank/DDBJ whole genome shotgun (WGS) entry which is preliminary data.</text>
</comment>
<dbReference type="InterPro" id="IPR051931">
    <property type="entry name" value="PAK3-like"/>
</dbReference>
<dbReference type="InterPro" id="IPR011009">
    <property type="entry name" value="Kinase-like_dom_sf"/>
</dbReference>
<dbReference type="SMART" id="SM00285">
    <property type="entry name" value="PBD"/>
    <property type="match status" value="1"/>
</dbReference>
<evidence type="ECO:0000259" key="18">
    <source>
        <dbReference type="PROSITE" id="PS50108"/>
    </source>
</evidence>
<evidence type="ECO:0000259" key="17">
    <source>
        <dbReference type="PROSITE" id="PS50011"/>
    </source>
</evidence>
<keyword evidence="9 15" id="KW-0547">Nucleotide-binding</keyword>